<proteinExistence type="predicted"/>
<comment type="caution">
    <text evidence="1">The sequence shown here is derived from an EMBL/GenBank/DDBJ whole genome shotgun (WGS) entry which is preliminary data.</text>
</comment>
<dbReference type="PANTHER" id="PTHR31138">
    <property type="entry name" value="CHROMOSOME 19, WHOLE GENOME SHOTGUN SEQUENCE"/>
    <property type="match status" value="1"/>
</dbReference>
<reference evidence="1 2" key="1">
    <citation type="submission" date="2017-11" db="EMBL/GenBank/DDBJ databases">
        <title>De novo assembly and phasing of dikaryotic genomes from two isolates of Puccinia coronata f. sp. avenae, the causal agent of oat crown rust.</title>
        <authorList>
            <person name="Miller M.E."/>
            <person name="Zhang Y."/>
            <person name="Omidvar V."/>
            <person name="Sperschneider J."/>
            <person name="Schwessinger B."/>
            <person name="Raley C."/>
            <person name="Palmer J.M."/>
            <person name="Garnica D."/>
            <person name="Upadhyaya N."/>
            <person name="Rathjen J."/>
            <person name="Taylor J.M."/>
            <person name="Park R.F."/>
            <person name="Dodds P.N."/>
            <person name="Hirsch C.D."/>
            <person name="Kianian S.F."/>
            <person name="Figueroa M."/>
        </authorList>
    </citation>
    <scope>NUCLEOTIDE SEQUENCE [LARGE SCALE GENOMIC DNA]</scope>
    <source>
        <strain evidence="1">12SD80</strain>
    </source>
</reference>
<dbReference type="Proteomes" id="UP000235392">
    <property type="component" value="Unassembled WGS sequence"/>
</dbReference>
<evidence type="ECO:0000313" key="2">
    <source>
        <dbReference type="Proteomes" id="UP000235392"/>
    </source>
</evidence>
<dbReference type="AlphaFoldDB" id="A0A2N5RVS4"/>
<dbReference type="EMBL" id="PGCI01001401">
    <property type="protein sequence ID" value="PLW05101.1"/>
    <property type="molecule type" value="Genomic_DNA"/>
</dbReference>
<accession>A0A2N5RVS4</accession>
<organism evidence="1 2">
    <name type="scientific">Puccinia coronata f. sp. avenae</name>
    <dbReference type="NCBI Taxonomy" id="200324"/>
    <lineage>
        <taxon>Eukaryota</taxon>
        <taxon>Fungi</taxon>
        <taxon>Dikarya</taxon>
        <taxon>Basidiomycota</taxon>
        <taxon>Pucciniomycotina</taxon>
        <taxon>Pucciniomycetes</taxon>
        <taxon>Pucciniales</taxon>
        <taxon>Pucciniaceae</taxon>
        <taxon>Puccinia</taxon>
    </lineage>
</organism>
<protein>
    <submittedName>
        <fullName evidence="1">Uncharacterized protein</fullName>
    </submittedName>
</protein>
<name>A0A2N5RVS4_9BASI</name>
<gene>
    <name evidence="1" type="ORF">PCASD_24678</name>
</gene>
<dbReference type="PANTHER" id="PTHR31138:SF1">
    <property type="entry name" value="PDZ DOMAIN-CONTAINING PROTEIN"/>
    <property type="match status" value="1"/>
</dbReference>
<evidence type="ECO:0000313" key="1">
    <source>
        <dbReference type="EMBL" id="PLW05101.1"/>
    </source>
</evidence>
<sequence length="725" mass="81245">MASSKLPSQTQLSQIIDAVLSLFSIPSPSPTGTPHQHQQQPTPELVGCMTHFLLLFRDFTNTKNSNSQLQKLVHFLLLRDQPSQLNLPNVPSLSLPPTLSPKSLLKRLLLTSLELPQDLNDIIQEAIDLLRELFKPSTQSNTIQAHHDPSVDQIVSKLIKLIVHLRIHLGHLLADDIHSIKAVLAHDLHTFQLNQDSHELIALLGECIDGLCTIDNDNNTATSYWHLLATPSQQLIELFSENKHELIGPLKKVQAVIVDLFDHFDDRLYSPKLYESLGEAVKELQEASRLIAQPMHEIIIALERIHLRIVVEDPSWRELYKAFQSVSTELLLSSSTITKSKHVARHVTREVAMTAFNALIEYLIPRLLLLINEIPSPRIEYVSPTIDAVFDPASFTSTSGFLPSSITSTTVHQFELSQKSSGHESGKSQGSTKTISFRPTTRQKISVVGLRVLSKNVGFYFHKKVDQEKSIVAQKLDFTNFEDEGKLDIFLGMGEQDGLSFDVELDWNYHRNLDRSSEVSRRARGAPSVENPDGLFLIKAFKVDLKGFGIFPHDTSHPVLNWLLKPGLEPYIHGKITETIQEYLLDQFTKLNDMLGKMRIRWEEVAESNLGTTWEKIWEVVQVMFPSSDEAEHEDQPESTSTKMDASGFELKAEDGSYTVRIGIGQKMLPGKGLGGPGMFKQRLASIADDAGAAIDRRVNEITGEIAQATIAAERPGWQSDVFDL</sequence>